<evidence type="ECO:0000313" key="1">
    <source>
        <dbReference type="EMBL" id="CAD7273289.1"/>
    </source>
</evidence>
<organism evidence="1">
    <name type="scientific">Notodromas monacha</name>
    <dbReference type="NCBI Taxonomy" id="399045"/>
    <lineage>
        <taxon>Eukaryota</taxon>
        <taxon>Metazoa</taxon>
        <taxon>Ecdysozoa</taxon>
        <taxon>Arthropoda</taxon>
        <taxon>Crustacea</taxon>
        <taxon>Oligostraca</taxon>
        <taxon>Ostracoda</taxon>
        <taxon>Podocopa</taxon>
        <taxon>Podocopida</taxon>
        <taxon>Cypridocopina</taxon>
        <taxon>Cypridoidea</taxon>
        <taxon>Cyprididae</taxon>
        <taxon>Notodromas</taxon>
    </lineage>
</organism>
<evidence type="ECO:0000313" key="2">
    <source>
        <dbReference type="Proteomes" id="UP000678499"/>
    </source>
</evidence>
<dbReference type="EMBL" id="CAJPEX010000115">
    <property type="protein sequence ID" value="CAG0913441.1"/>
    <property type="molecule type" value="Genomic_DNA"/>
</dbReference>
<gene>
    <name evidence="1" type="ORF">NMOB1V02_LOCUS1186</name>
</gene>
<proteinExistence type="predicted"/>
<sequence length="343" mass="38967">MKGVKRKFNRGGRRPSVVLQSVNSLDENALDPEPLNCIEELDEQMEVQVHGRHSLSVGKLLVTVVDSVSTRRFSSVDCGRDPRAEALMWQNSHPWEYSPARVPELAVRLQALLSEAFSGDECFMHPEEAIHPQFCSPRLHPFSALRETRAARIERVKAFERQDSSQKTSEIKQSFEFLLATSPHVLDAIKQKLLVTTCPCKEQMEKRLRDMEEEPTDLYPMNIPETMDPVFLCALTNMEEVPHNLSQTTTDRTKPPDLLQMIRNGSLLLSDNAQPVSSKGFFKKNFILKAWKPKYKSGVPEKNWDDDSVDLRLETPSPSIRIRAKSVPNILSQSDSSEIATRL</sequence>
<accession>A0A7R9G9U6</accession>
<protein>
    <submittedName>
        <fullName evidence="1">Uncharacterized protein</fullName>
    </submittedName>
</protein>
<dbReference type="EMBL" id="OA882152">
    <property type="protein sequence ID" value="CAD7273289.1"/>
    <property type="molecule type" value="Genomic_DNA"/>
</dbReference>
<name>A0A7R9G9U6_9CRUS</name>
<reference evidence="1" key="1">
    <citation type="submission" date="2020-11" db="EMBL/GenBank/DDBJ databases">
        <authorList>
            <person name="Tran Van P."/>
        </authorList>
    </citation>
    <scope>NUCLEOTIDE SEQUENCE</scope>
</reference>
<dbReference type="AlphaFoldDB" id="A0A7R9G9U6"/>
<keyword evidence="2" id="KW-1185">Reference proteome</keyword>
<dbReference type="Proteomes" id="UP000678499">
    <property type="component" value="Unassembled WGS sequence"/>
</dbReference>